<evidence type="ECO:0000256" key="3">
    <source>
        <dbReference type="ARBA" id="ARBA00012110"/>
    </source>
</evidence>
<evidence type="ECO:0000313" key="20">
    <source>
        <dbReference type="Proteomes" id="UP000326759"/>
    </source>
</evidence>
<keyword evidence="7" id="KW-0547">Nucleotide-binding</keyword>
<evidence type="ECO:0000313" key="19">
    <source>
        <dbReference type="EMBL" id="KAB7499713.1"/>
    </source>
</evidence>
<comment type="caution">
    <text evidence="19">The sequence shown here is derived from an EMBL/GenBank/DDBJ whole genome shotgun (WGS) entry which is preliminary data.</text>
</comment>
<dbReference type="InterPro" id="IPR004007">
    <property type="entry name" value="DhaL_dom"/>
</dbReference>
<feature type="non-terminal residue" evidence="19">
    <location>
        <position position="1"/>
    </location>
</feature>
<sequence length="435" mass="46720">SLVKLPGHKVVLRKDLQNLRGIVAILSGGGSGHEPFQTGEFSLLVANYTGDRVNFGLAREWALNEGIKVENVVIGEDCAVTSPDRSAGKRGLSGLILASKIAGALAESGESIEKIAEVLRETNNNMGTIGICLTPCTLPGAKVSNFTLDKNEMALGLGVHGEAGVKNVEIRSSKDTVDLMLNHMMDKNSSSHLDLNDKDEVVLLINNLGGTTHLEIGIITDDVVKALTKRGVKVLKVFTGSYFTSLEMAGFNITVLRLSEKLKKENLLSLLEMETDTPVVLASTNCMSLIAVRDKLNEYDKCAGDGDCGTTLARGSEAILQDLDKLGDFKYPADIFQNISFSCGETMGGTSGGMYSVLMSGIARKLSTYDKFGLKSFSQAFEEGINSLMQYGGAKPGDRTMLDVLKPISEKLNSLAVKDGELPYDDIKSYCLKLS</sequence>
<dbReference type="GO" id="GO:0005829">
    <property type="term" value="C:cytosol"/>
    <property type="evidence" value="ECO:0007669"/>
    <property type="project" value="TreeGrafter"/>
</dbReference>
<evidence type="ECO:0000256" key="4">
    <source>
        <dbReference type="ARBA" id="ARBA00012578"/>
    </source>
</evidence>
<evidence type="ECO:0000256" key="8">
    <source>
        <dbReference type="ARBA" id="ARBA00022777"/>
    </source>
</evidence>
<keyword evidence="20" id="KW-1185">Reference proteome</keyword>
<dbReference type="Gene3D" id="3.40.50.10440">
    <property type="entry name" value="Dihydroxyacetone kinase, domain 1"/>
    <property type="match status" value="1"/>
</dbReference>
<evidence type="ECO:0000256" key="12">
    <source>
        <dbReference type="ARBA" id="ARBA00045490"/>
    </source>
</evidence>
<feature type="domain" description="DhaL" evidence="17">
    <location>
        <begin position="276"/>
        <end position="435"/>
    </location>
</feature>
<comment type="catalytic activity">
    <reaction evidence="15">
        <text>FAD = riboflavin cyclic-4',5'-phosphate + AMP + H(+)</text>
        <dbReference type="Rhea" id="RHEA:13729"/>
        <dbReference type="ChEBI" id="CHEBI:15378"/>
        <dbReference type="ChEBI" id="CHEBI:57692"/>
        <dbReference type="ChEBI" id="CHEBI:76202"/>
        <dbReference type="ChEBI" id="CHEBI:456215"/>
        <dbReference type="EC" id="4.6.1.15"/>
    </reaction>
</comment>
<keyword evidence="6" id="KW-0808">Transferase</keyword>
<evidence type="ECO:0000256" key="6">
    <source>
        <dbReference type="ARBA" id="ARBA00022679"/>
    </source>
</evidence>
<dbReference type="GO" id="GO:0005524">
    <property type="term" value="F:ATP binding"/>
    <property type="evidence" value="ECO:0007669"/>
    <property type="project" value="UniProtKB-KW"/>
</dbReference>
<keyword evidence="10" id="KW-0170">Cobalt</keyword>
<evidence type="ECO:0000256" key="11">
    <source>
        <dbReference type="ARBA" id="ARBA00032426"/>
    </source>
</evidence>
<dbReference type="AlphaFoldDB" id="A0A5N5SZQ8"/>
<feature type="domain" description="DhaK" evidence="18">
    <location>
        <begin position="1"/>
        <end position="280"/>
    </location>
</feature>
<dbReference type="SMART" id="SM01120">
    <property type="entry name" value="Dak2"/>
    <property type="match status" value="1"/>
</dbReference>
<dbReference type="GO" id="GO:0050354">
    <property type="term" value="F:triokinase activity"/>
    <property type="evidence" value="ECO:0007669"/>
    <property type="project" value="UniProtKB-EC"/>
</dbReference>
<dbReference type="Pfam" id="PF02734">
    <property type="entry name" value="Dak2"/>
    <property type="match status" value="1"/>
</dbReference>
<comment type="similarity">
    <text evidence="1">Belongs to the dihydroxyacetone kinase (DAK) family.</text>
</comment>
<dbReference type="GO" id="GO:0034012">
    <property type="term" value="F:FAD-AMP lyase (cyclizing) activity"/>
    <property type="evidence" value="ECO:0007669"/>
    <property type="project" value="UniProtKB-EC"/>
</dbReference>
<dbReference type="Pfam" id="PF02733">
    <property type="entry name" value="Dak1"/>
    <property type="match status" value="1"/>
</dbReference>
<protein>
    <recommendedName>
        <fullName evidence="5">Triokinase/FMN cyclase</fullName>
        <ecNumber evidence="3">2.7.1.28</ecNumber>
        <ecNumber evidence="2">2.7.1.29</ecNumber>
        <ecNumber evidence="4">4.6.1.15</ecNumber>
    </recommendedName>
    <alternativeName>
        <fullName evidence="11">Bifunctional ATP-dependent dihydroxyacetone kinase/FAD-AMP lyase (cyclizing)</fullName>
    </alternativeName>
</protein>
<dbReference type="Gene3D" id="3.30.1180.20">
    <property type="entry name" value="Dihydroxyacetone kinase, domain 2"/>
    <property type="match status" value="1"/>
</dbReference>
<comment type="function">
    <text evidence="12">Catalyzes both the phosphorylation of dihydroxyacetone and of glyceraldehyde, and the splitting of ribonucleoside diphosphate-X compounds among which FAD is the best substrate. Represses IFIH1-mediated cellular antiviral response.</text>
</comment>
<dbReference type="PANTHER" id="PTHR28629">
    <property type="entry name" value="TRIOKINASE/FMN CYCLASE"/>
    <property type="match status" value="1"/>
</dbReference>
<comment type="subunit">
    <text evidence="13">Homodimer. Interacts with IFIH1 (via the CARD domains), the interaction is inhibited by viral infection.</text>
</comment>
<dbReference type="EC" id="2.7.1.29" evidence="2"/>
<name>A0A5N5SZQ8_9CRUS</name>
<evidence type="ECO:0000256" key="2">
    <source>
        <dbReference type="ARBA" id="ARBA00012107"/>
    </source>
</evidence>
<evidence type="ECO:0000259" key="17">
    <source>
        <dbReference type="PROSITE" id="PS51480"/>
    </source>
</evidence>
<evidence type="ECO:0000256" key="13">
    <source>
        <dbReference type="ARBA" id="ARBA00046681"/>
    </source>
</evidence>
<comment type="catalytic activity">
    <reaction evidence="14">
        <text>D-glyceraldehyde + ATP = D-glyceraldehyde 3-phosphate + ADP + H(+)</text>
        <dbReference type="Rhea" id="RHEA:13941"/>
        <dbReference type="ChEBI" id="CHEBI:15378"/>
        <dbReference type="ChEBI" id="CHEBI:17378"/>
        <dbReference type="ChEBI" id="CHEBI:30616"/>
        <dbReference type="ChEBI" id="CHEBI:59776"/>
        <dbReference type="ChEBI" id="CHEBI:456216"/>
        <dbReference type="EC" id="2.7.1.28"/>
    </reaction>
</comment>
<dbReference type="Gene3D" id="1.25.40.340">
    <property type="match status" value="1"/>
</dbReference>
<dbReference type="EMBL" id="SEYY01017103">
    <property type="protein sequence ID" value="KAB7499713.1"/>
    <property type="molecule type" value="Genomic_DNA"/>
</dbReference>
<dbReference type="SUPFAM" id="SSF101473">
    <property type="entry name" value="DhaL-like"/>
    <property type="match status" value="1"/>
</dbReference>
<dbReference type="InterPro" id="IPR050861">
    <property type="entry name" value="Dihydroxyacetone_Kinase"/>
</dbReference>
<dbReference type="PANTHER" id="PTHR28629:SF4">
    <property type="entry name" value="TRIOKINASE_FMN CYCLASE"/>
    <property type="match status" value="1"/>
</dbReference>
<reference evidence="19 20" key="1">
    <citation type="journal article" date="2019" name="PLoS Biol.">
        <title>Sex chromosomes control vertical transmission of feminizing Wolbachia symbionts in an isopod.</title>
        <authorList>
            <person name="Becking T."/>
            <person name="Chebbi M.A."/>
            <person name="Giraud I."/>
            <person name="Moumen B."/>
            <person name="Laverre T."/>
            <person name="Caubet Y."/>
            <person name="Peccoud J."/>
            <person name="Gilbert C."/>
            <person name="Cordaux R."/>
        </authorList>
    </citation>
    <scope>NUCLEOTIDE SEQUENCE [LARGE SCALE GENOMIC DNA]</scope>
    <source>
        <strain evidence="19">ANa2</strain>
        <tissue evidence="19">Whole body excluding digestive tract and cuticle</tissue>
    </source>
</reference>
<dbReference type="PROSITE" id="PS51481">
    <property type="entry name" value="DHAK"/>
    <property type="match status" value="1"/>
</dbReference>
<dbReference type="EC" id="4.6.1.15" evidence="4"/>
<proteinExistence type="inferred from homology"/>
<evidence type="ECO:0000256" key="5">
    <source>
        <dbReference type="ARBA" id="ARBA00018932"/>
    </source>
</evidence>
<dbReference type="EC" id="2.7.1.28" evidence="3"/>
<organism evidence="19 20">
    <name type="scientific">Armadillidium nasatum</name>
    <dbReference type="NCBI Taxonomy" id="96803"/>
    <lineage>
        <taxon>Eukaryota</taxon>
        <taxon>Metazoa</taxon>
        <taxon>Ecdysozoa</taxon>
        <taxon>Arthropoda</taxon>
        <taxon>Crustacea</taxon>
        <taxon>Multicrustacea</taxon>
        <taxon>Malacostraca</taxon>
        <taxon>Eumalacostraca</taxon>
        <taxon>Peracarida</taxon>
        <taxon>Isopoda</taxon>
        <taxon>Oniscidea</taxon>
        <taxon>Crinocheta</taxon>
        <taxon>Armadillidiidae</taxon>
        <taxon>Armadillidium</taxon>
    </lineage>
</organism>
<evidence type="ECO:0000256" key="16">
    <source>
        <dbReference type="ARBA" id="ARBA00048898"/>
    </source>
</evidence>
<dbReference type="GO" id="GO:0004371">
    <property type="term" value="F:glycerone kinase activity"/>
    <property type="evidence" value="ECO:0007669"/>
    <property type="project" value="UniProtKB-EC"/>
</dbReference>
<dbReference type="InterPro" id="IPR036117">
    <property type="entry name" value="DhaL_dom_sf"/>
</dbReference>
<dbReference type="Proteomes" id="UP000326759">
    <property type="component" value="Unassembled WGS sequence"/>
</dbReference>
<evidence type="ECO:0000256" key="9">
    <source>
        <dbReference type="ARBA" id="ARBA00022840"/>
    </source>
</evidence>
<dbReference type="GO" id="GO:0019563">
    <property type="term" value="P:glycerol catabolic process"/>
    <property type="evidence" value="ECO:0007669"/>
    <property type="project" value="TreeGrafter"/>
</dbReference>
<accession>A0A5N5SZQ8</accession>
<keyword evidence="8 19" id="KW-0418">Kinase</keyword>
<dbReference type="FunFam" id="3.30.1180.20:FF:000001">
    <property type="entry name" value="Dihydroxyacetone kinase 1"/>
    <property type="match status" value="1"/>
</dbReference>
<comment type="catalytic activity">
    <reaction evidence="16">
        <text>dihydroxyacetone + ATP = dihydroxyacetone phosphate + ADP + H(+)</text>
        <dbReference type="Rhea" id="RHEA:15773"/>
        <dbReference type="ChEBI" id="CHEBI:15378"/>
        <dbReference type="ChEBI" id="CHEBI:16016"/>
        <dbReference type="ChEBI" id="CHEBI:30616"/>
        <dbReference type="ChEBI" id="CHEBI:57642"/>
        <dbReference type="ChEBI" id="CHEBI:456216"/>
        <dbReference type="EC" id="2.7.1.29"/>
    </reaction>
</comment>
<evidence type="ECO:0000256" key="15">
    <source>
        <dbReference type="ARBA" id="ARBA00048526"/>
    </source>
</evidence>
<dbReference type="OrthoDB" id="1724672at2759"/>
<evidence type="ECO:0000259" key="18">
    <source>
        <dbReference type="PROSITE" id="PS51481"/>
    </source>
</evidence>
<evidence type="ECO:0000256" key="1">
    <source>
        <dbReference type="ARBA" id="ARBA00008757"/>
    </source>
</evidence>
<gene>
    <name evidence="19" type="primary">TKFC_0</name>
    <name evidence="19" type="ORF">Anas_05883</name>
</gene>
<evidence type="ECO:0000256" key="14">
    <source>
        <dbReference type="ARBA" id="ARBA00047974"/>
    </source>
</evidence>
<dbReference type="SUPFAM" id="SSF82549">
    <property type="entry name" value="DAK1/DegV-like"/>
    <property type="match status" value="1"/>
</dbReference>
<dbReference type="InterPro" id="IPR004006">
    <property type="entry name" value="DhaK_dom"/>
</dbReference>
<keyword evidence="9" id="KW-0067">ATP-binding</keyword>
<evidence type="ECO:0000256" key="10">
    <source>
        <dbReference type="ARBA" id="ARBA00023285"/>
    </source>
</evidence>
<dbReference type="PROSITE" id="PS51480">
    <property type="entry name" value="DHAL"/>
    <property type="match status" value="1"/>
</dbReference>
<evidence type="ECO:0000256" key="7">
    <source>
        <dbReference type="ARBA" id="ARBA00022741"/>
    </source>
</evidence>